<name>A0ACB7EJ44_NIBAL</name>
<dbReference type="EMBL" id="CM024794">
    <property type="protein sequence ID" value="KAG8002249.1"/>
    <property type="molecule type" value="Genomic_DNA"/>
</dbReference>
<keyword evidence="2" id="KW-1185">Reference proteome</keyword>
<reference evidence="1" key="1">
    <citation type="submission" date="2020-04" db="EMBL/GenBank/DDBJ databases">
        <title>A chromosome-scale assembly and high-density genetic map of the yellow drum (Nibea albiflora) genome.</title>
        <authorList>
            <person name="Xu D."/>
            <person name="Zhang W."/>
            <person name="Chen R."/>
            <person name="Tan P."/>
            <person name="Wang L."/>
            <person name="Song H."/>
            <person name="Tian L."/>
            <person name="Zhu Q."/>
            <person name="Wang B."/>
        </authorList>
    </citation>
    <scope>NUCLEOTIDE SEQUENCE</scope>
    <source>
        <strain evidence="1">ZJHYS-2018</strain>
    </source>
</reference>
<sequence>GFLLLLIGVISYHLPEVQAENKDFWCKFEHRKSEERIDDLRKTMNDMVTPAPTANQTCKNYTTLTELMSGYSCLLRGKLNRLAADLRDIICNKTNGTSIT</sequence>
<evidence type="ECO:0000313" key="1">
    <source>
        <dbReference type="EMBL" id="KAG8002249.1"/>
    </source>
</evidence>
<gene>
    <name evidence="1" type="ORF">GBF38_012681</name>
</gene>
<dbReference type="Proteomes" id="UP000805704">
    <property type="component" value="Chromosome 6"/>
</dbReference>
<comment type="caution">
    <text evidence="1">The sequence shown here is derived from an EMBL/GenBank/DDBJ whole genome shotgun (WGS) entry which is preliminary data.</text>
</comment>
<accession>A0ACB7EJ44</accession>
<protein>
    <submittedName>
        <fullName evidence="1">Uncharacterized protein</fullName>
    </submittedName>
</protein>
<feature type="non-terminal residue" evidence="1">
    <location>
        <position position="1"/>
    </location>
</feature>
<proteinExistence type="predicted"/>
<evidence type="ECO:0000313" key="2">
    <source>
        <dbReference type="Proteomes" id="UP000805704"/>
    </source>
</evidence>
<organism evidence="1 2">
    <name type="scientific">Nibea albiflora</name>
    <name type="common">Yellow drum</name>
    <name type="synonym">Corvina albiflora</name>
    <dbReference type="NCBI Taxonomy" id="240163"/>
    <lineage>
        <taxon>Eukaryota</taxon>
        <taxon>Metazoa</taxon>
        <taxon>Chordata</taxon>
        <taxon>Craniata</taxon>
        <taxon>Vertebrata</taxon>
        <taxon>Euteleostomi</taxon>
        <taxon>Actinopterygii</taxon>
        <taxon>Neopterygii</taxon>
        <taxon>Teleostei</taxon>
        <taxon>Neoteleostei</taxon>
        <taxon>Acanthomorphata</taxon>
        <taxon>Eupercaria</taxon>
        <taxon>Sciaenidae</taxon>
        <taxon>Nibea</taxon>
    </lineage>
</organism>